<reference evidence="2 3" key="1">
    <citation type="journal article" date="2023" name="Nucleic Acids Res.">
        <title>The hologenome of Daphnia magna reveals possible DNA methylation and microbiome-mediated evolution of the host genome.</title>
        <authorList>
            <person name="Chaturvedi A."/>
            <person name="Li X."/>
            <person name="Dhandapani V."/>
            <person name="Marshall H."/>
            <person name="Kissane S."/>
            <person name="Cuenca-Cambronero M."/>
            <person name="Asole G."/>
            <person name="Calvet F."/>
            <person name="Ruiz-Romero M."/>
            <person name="Marangio P."/>
            <person name="Guigo R."/>
            <person name="Rago D."/>
            <person name="Mirbahai L."/>
            <person name="Eastwood N."/>
            <person name="Colbourne J.K."/>
            <person name="Zhou J."/>
            <person name="Mallon E."/>
            <person name="Orsini L."/>
        </authorList>
    </citation>
    <scope>NUCLEOTIDE SEQUENCE [LARGE SCALE GENOMIC DNA]</scope>
    <source>
        <strain evidence="2">LRV0_1</strain>
    </source>
</reference>
<dbReference type="EMBL" id="JAOYFB010000038">
    <property type="protein sequence ID" value="KAK4026340.1"/>
    <property type="molecule type" value="Genomic_DNA"/>
</dbReference>
<feature type="transmembrane region" description="Helical" evidence="1">
    <location>
        <begin position="77"/>
        <end position="101"/>
    </location>
</feature>
<evidence type="ECO:0008006" key="4">
    <source>
        <dbReference type="Google" id="ProtNLM"/>
    </source>
</evidence>
<gene>
    <name evidence="2" type="ORF">OUZ56_015346</name>
</gene>
<sequence>MSEENWLNRPTTSSSREREKLNWAAIGVFCHFPFVFISIIRTVSRYTSKLLYFLLQSGLSSIPVSRSHRSTITTVPFTYLLIVSTHVKAALLCAYASNLYAECKFRFSSNN</sequence>
<name>A0ABR0AMJ5_9CRUS</name>
<keyword evidence="1" id="KW-1133">Transmembrane helix</keyword>
<evidence type="ECO:0000313" key="2">
    <source>
        <dbReference type="EMBL" id="KAK4026340.1"/>
    </source>
</evidence>
<evidence type="ECO:0000313" key="3">
    <source>
        <dbReference type="Proteomes" id="UP001234178"/>
    </source>
</evidence>
<keyword evidence="3" id="KW-1185">Reference proteome</keyword>
<keyword evidence="1" id="KW-0472">Membrane</keyword>
<protein>
    <recommendedName>
        <fullName evidence="4">Transmembrane protein</fullName>
    </recommendedName>
</protein>
<dbReference type="Proteomes" id="UP001234178">
    <property type="component" value="Unassembled WGS sequence"/>
</dbReference>
<organism evidence="2 3">
    <name type="scientific">Daphnia magna</name>
    <dbReference type="NCBI Taxonomy" id="35525"/>
    <lineage>
        <taxon>Eukaryota</taxon>
        <taxon>Metazoa</taxon>
        <taxon>Ecdysozoa</taxon>
        <taxon>Arthropoda</taxon>
        <taxon>Crustacea</taxon>
        <taxon>Branchiopoda</taxon>
        <taxon>Diplostraca</taxon>
        <taxon>Cladocera</taxon>
        <taxon>Anomopoda</taxon>
        <taxon>Daphniidae</taxon>
        <taxon>Daphnia</taxon>
    </lineage>
</organism>
<accession>A0ABR0AMJ5</accession>
<proteinExistence type="predicted"/>
<evidence type="ECO:0000256" key="1">
    <source>
        <dbReference type="SAM" id="Phobius"/>
    </source>
</evidence>
<feature type="transmembrane region" description="Helical" evidence="1">
    <location>
        <begin position="21"/>
        <end position="40"/>
    </location>
</feature>
<comment type="caution">
    <text evidence="2">The sequence shown here is derived from an EMBL/GenBank/DDBJ whole genome shotgun (WGS) entry which is preliminary data.</text>
</comment>
<keyword evidence="1" id="KW-0812">Transmembrane</keyword>